<organism evidence="1 2">
    <name type="scientific">Austropuccinia psidii MF-1</name>
    <dbReference type="NCBI Taxonomy" id="1389203"/>
    <lineage>
        <taxon>Eukaryota</taxon>
        <taxon>Fungi</taxon>
        <taxon>Dikarya</taxon>
        <taxon>Basidiomycota</taxon>
        <taxon>Pucciniomycotina</taxon>
        <taxon>Pucciniomycetes</taxon>
        <taxon>Pucciniales</taxon>
        <taxon>Sphaerophragmiaceae</taxon>
        <taxon>Austropuccinia</taxon>
    </lineage>
</organism>
<evidence type="ECO:0000313" key="2">
    <source>
        <dbReference type="Proteomes" id="UP000765509"/>
    </source>
</evidence>
<evidence type="ECO:0000313" key="1">
    <source>
        <dbReference type="EMBL" id="MBW0480332.1"/>
    </source>
</evidence>
<comment type="caution">
    <text evidence="1">The sequence shown here is derived from an EMBL/GenBank/DDBJ whole genome shotgun (WGS) entry which is preliminary data.</text>
</comment>
<dbReference type="EMBL" id="AVOT02005929">
    <property type="protein sequence ID" value="MBW0480332.1"/>
    <property type="molecule type" value="Genomic_DNA"/>
</dbReference>
<keyword evidence="2" id="KW-1185">Reference proteome</keyword>
<dbReference type="AlphaFoldDB" id="A0A9Q3CCR0"/>
<accession>A0A9Q3CCR0</accession>
<protein>
    <submittedName>
        <fullName evidence="1">Uncharacterized protein</fullName>
    </submittedName>
</protein>
<gene>
    <name evidence="1" type="ORF">O181_020047</name>
</gene>
<name>A0A9Q3CCR0_9BASI</name>
<sequence length="191" mass="20684">MASSDHFDPGQTYNGYKEFVLLDPSCTEFLAKGKDCFQHFNPKSSKCHFCFVGKKPCHRPGPAASNVKRYLQSKTDGPFGKELPVSEGPTPDVNSGYSDLIGSSQRDVARWTNVGGPIPVCGGPIYSSSAVLKSNINTEAVVKQIRQISSSPPDLDAEASDELDGEEVEVVNNPIRHQSSAYPSHPPAKIF</sequence>
<dbReference type="Proteomes" id="UP000765509">
    <property type="component" value="Unassembled WGS sequence"/>
</dbReference>
<reference evidence="1" key="1">
    <citation type="submission" date="2021-03" db="EMBL/GenBank/DDBJ databases">
        <title>Draft genome sequence of rust myrtle Austropuccinia psidii MF-1, a brazilian biotype.</title>
        <authorList>
            <person name="Quecine M.C."/>
            <person name="Pachon D.M.R."/>
            <person name="Bonatelli M.L."/>
            <person name="Correr F.H."/>
            <person name="Franceschini L.M."/>
            <person name="Leite T.F."/>
            <person name="Margarido G.R.A."/>
            <person name="Almeida C.A."/>
            <person name="Ferrarezi J.A."/>
            <person name="Labate C.A."/>
        </authorList>
    </citation>
    <scope>NUCLEOTIDE SEQUENCE</scope>
    <source>
        <strain evidence="1">MF-1</strain>
    </source>
</reference>
<proteinExistence type="predicted"/>